<gene>
    <name evidence="3" type="ORF">DF182_02645</name>
</gene>
<dbReference type="EMBL" id="QFFJ01000001">
    <property type="protein sequence ID" value="RBL91529.1"/>
    <property type="molecule type" value="Genomic_DNA"/>
</dbReference>
<comment type="caution">
    <text evidence="3">The sequence shown here is derived from an EMBL/GenBank/DDBJ whole genome shotgun (WGS) entry which is preliminary data.</text>
</comment>
<organism evidence="3 4">
    <name type="scientific">Chitinophaga flava</name>
    <dbReference type="NCBI Taxonomy" id="2259036"/>
    <lineage>
        <taxon>Bacteria</taxon>
        <taxon>Pseudomonadati</taxon>
        <taxon>Bacteroidota</taxon>
        <taxon>Chitinophagia</taxon>
        <taxon>Chitinophagales</taxon>
        <taxon>Chitinophagaceae</taxon>
        <taxon>Chitinophaga</taxon>
    </lineage>
</organism>
<keyword evidence="4" id="KW-1185">Reference proteome</keyword>
<evidence type="ECO:0000313" key="4">
    <source>
        <dbReference type="Proteomes" id="UP000253410"/>
    </source>
</evidence>
<keyword evidence="2" id="KW-0732">Signal</keyword>
<dbReference type="AlphaFoldDB" id="A0A365XYS5"/>
<protein>
    <submittedName>
        <fullName evidence="3">Uncharacterized protein</fullName>
    </submittedName>
</protein>
<feature type="chain" id="PRO_5017026347" evidence="2">
    <location>
        <begin position="20"/>
        <end position="329"/>
    </location>
</feature>
<evidence type="ECO:0000256" key="2">
    <source>
        <dbReference type="SAM" id="SignalP"/>
    </source>
</evidence>
<dbReference type="OrthoDB" id="788168at2"/>
<evidence type="ECO:0000313" key="3">
    <source>
        <dbReference type="EMBL" id="RBL91529.1"/>
    </source>
</evidence>
<accession>A0A365XYS5</accession>
<feature type="region of interest" description="Disordered" evidence="1">
    <location>
        <begin position="288"/>
        <end position="329"/>
    </location>
</feature>
<dbReference type="RefSeq" id="WP_147243323.1">
    <property type="nucleotide sequence ID" value="NZ_QFFJ01000001.1"/>
</dbReference>
<reference evidence="3 4" key="1">
    <citation type="submission" date="2018-05" db="EMBL/GenBank/DDBJ databases">
        <title>Chitinophaga sp. K3CV102501T nov., isolated from isolated from a monsoon evergreen broad-leaved forest soil.</title>
        <authorList>
            <person name="Lv Y."/>
        </authorList>
    </citation>
    <scope>NUCLEOTIDE SEQUENCE [LARGE SCALE GENOMIC DNA]</scope>
    <source>
        <strain evidence="3 4">GDMCC 1.1325</strain>
    </source>
</reference>
<feature type="signal peptide" evidence="2">
    <location>
        <begin position="1"/>
        <end position="19"/>
    </location>
</feature>
<dbReference type="Proteomes" id="UP000253410">
    <property type="component" value="Unassembled WGS sequence"/>
</dbReference>
<sequence length="329" mass="37924">MVKKLILSLLFLVPLCSLWAQKPDATGNARLLKGQDTLQQLSQNIFAGKGDAGREAAIEQFIPTLVRSLKTPYSFRFSFDSLRTVSILYPKDSSFRIFTWALERETGFYRHYGAIQMNTPDGQLKLFPLFDVSDYITNTDTIANNKAWYGCLYYNIVQRHYFNQEYYTLFGWDANNPRSQKKLVEMLTFKNGTPVFGGPFFSFAEDSIPKPSKNRFILEYKKESTATLNYNKELDMIVYDHLVSETNEPAKKYTYVSDMDYEGFKWQAGKWVHVNKIFHDAIPLGKGAPVPQPLDQKRKSMTNPKSIEDFQAEDAAKQEKQTKPIKKKS</sequence>
<name>A0A365XYS5_9BACT</name>
<proteinExistence type="predicted"/>
<evidence type="ECO:0000256" key="1">
    <source>
        <dbReference type="SAM" id="MobiDB-lite"/>
    </source>
</evidence>